<keyword evidence="2" id="KW-1185">Reference proteome</keyword>
<accession>A0AAX3L815</accession>
<reference evidence="1 2" key="1">
    <citation type="submission" date="2023-01" db="EMBL/GenBank/DDBJ databases">
        <title>Genome sequence resource and annotation of Enterobacter ludwigii, an economically important pathogen of seedling wilt with strawberry.</title>
        <authorList>
            <person name="Xie Y."/>
        </authorList>
    </citation>
    <scope>NUCLEOTIDE SEQUENCE [LARGE SCALE GENOMIC DNA]</scope>
    <source>
        <strain evidence="1 2">CM-TZ4</strain>
    </source>
</reference>
<dbReference type="RefSeq" id="WP_126547894.1">
    <property type="nucleotide sequence ID" value="NZ_CP076536.1"/>
</dbReference>
<evidence type="ECO:0000313" key="1">
    <source>
        <dbReference type="EMBL" id="WCE12184.1"/>
    </source>
</evidence>
<protein>
    <submittedName>
        <fullName evidence="1">Uncharacterized protein</fullName>
    </submittedName>
</protein>
<evidence type="ECO:0000313" key="2">
    <source>
        <dbReference type="Proteomes" id="UP001210538"/>
    </source>
</evidence>
<dbReference type="AlphaFoldDB" id="A0AAX3L815"/>
<sequence length="153" mass="15188">MQQQQVALLDVIRALGLMCQPETSQLPWVQEAWAARVAIMEVGGLSSFGTQVSAGGGYGGTFMPADSVLAIVVAAASTQPGGTLPIGGNVNSSTDTTQYNFDVRLSGSVANSGSGGCSLLDNGGGGARASGTATATFNGGKGGGGVVIVWEFS</sequence>
<gene>
    <name evidence="1" type="ORF">PHA72_19255</name>
</gene>
<name>A0AAX3L815_9ENTR</name>
<organism evidence="1 2">
    <name type="scientific">Enterobacter ludwigii</name>
    <dbReference type="NCBI Taxonomy" id="299767"/>
    <lineage>
        <taxon>Bacteria</taxon>
        <taxon>Pseudomonadati</taxon>
        <taxon>Pseudomonadota</taxon>
        <taxon>Gammaproteobacteria</taxon>
        <taxon>Enterobacterales</taxon>
        <taxon>Enterobacteriaceae</taxon>
        <taxon>Enterobacter</taxon>
        <taxon>Enterobacter cloacae complex</taxon>
    </lineage>
</organism>
<dbReference type="Proteomes" id="UP001210538">
    <property type="component" value="Chromosome"/>
</dbReference>
<proteinExistence type="predicted"/>
<dbReference type="EMBL" id="CP116347">
    <property type="protein sequence ID" value="WCE12184.1"/>
    <property type="molecule type" value="Genomic_DNA"/>
</dbReference>